<comment type="caution">
    <text evidence="2">The sequence shown here is derived from an EMBL/GenBank/DDBJ whole genome shotgun (WGS) entry which is preliminary data.</text>
</comment>
<dbReference type="EMBL" id="MEVT01000011">
    <property type="protein sequence ID" value="OGC62964.1"/>
    <property type="molecule type" value="Genomic_DNA"/>
</dbReference>
<feature type="transmembrane region" description="Helical" evidence="1">
    <location>
        <begin position="25"/>
        <end position="46"/>
    </location>
</feature>
<sequence>MTYEPNAQIAEFKRTLQLTRVKTSIHSTLALAGFLIFIVYGAYPLIKVISEKQKLITQTQEISIQLEKNLIELKKTSNIINNSEEFFKPFDNLMPSSPQLESYLHEIFIATSRSGFYIKNISAGEVVSERPGEVPILLQLNGIGELNVLVENIENLKRISTVNKLTAREDYGKTDVNLEVSIYFVPEEFKE</sequence>
<evidence type="ECO:0000256" key="1">
    <source>
        <dbReference type="SAM" id="Phobius"/>
    </source>
</evidence>
<dbReference type="GO" id="GO:0043683">
    <property type="term" value="P:type IV pilus assembly"/>
    <property type="evidence" value="ECO:0007669"/>
    <property type="project" value="InterPro"/>
</dbReference>
<dbReference type="Pfam" id="PF04350">
    <property type="entry name" value="PilO"/>
    <property type="match status" value="1"/>
</dbReference>
<organism evidence="2 3">
    <name type="scientific">candidate division WWE3 bacterium RIFOXYA2_FULL_46_9</name>
    <dbReference type="NCBI Taxonomy" id="1802636"/>
    <lineage>
        <taxon>Bacteria</taxon>
        <taxon>Katanobacteria</taxon>
    </lineage>
</organism>
<name>A0A1F4W0L8_UNCKA</name>
<dbReference type="GO" id="GO:0043107">
    <property type="term" value="P:type IV pilus-dependent motility"/>
    <property type="evidence" value="ECO:0007669"/>
    <property type="project" value="InterPro"/>
</dbReference>
<dbReference type="Gene3D" id="3.30.70.60">
    <property type="match status" value="1"/>
</dbReference>
<evidence type="ECO:0000313" key="3">
    <source>
        <dbReference type="Proteomes" id="UP000176614"/>
    </source>
</evidence>
<reference evidence="2 3" key="1">
    <citation type="journal article" date="2016" name="Nat. Commun.">
        <title>Thousands of microbial genomes shed light on interconnected biogeochemical processes in an aquifer system.</title>
        <authorList>
            <person name="Anantharaman K."/>
            <person name="Brown C.T."/>
            <person name="Hug L.A."/>
            <person name="Sharon I."/>
            <person name="Castelle C.J."/>
            <person name="Probst A.J."/>
            <person name="Thomas B.C."/>
            <person name="Singh A."/>
            <person name="Wilkins M.J."/>
            <person name="Karaoz U."/>
            <person name="Brodie E.L."/>
            <person name="Williams K.H."/>
            <person name="Hubbard S.S."/>
            <person name="Banfield J.F."/>
        </authorList>
    </citation>
    <scope>NUCLEOTIDE SEQUENCE [LARGE SCALE GENOMIC DNA]</scope>
</reference>
<dbReference type="AlphaFoldDB" id="A0A1F4W0L8"/>
<dbReference type="Proteomes" id="UP000176614">
    <property type="component" value="Unassembled WGS sequence"/>
</dbReference>
<keyword evidence="1" id="KW-0472">Membrane</keyword>
<proteinExistence type="predicted"/>
<dbReference type="InterPro" id="IPR007445">
    <property type="entry name" value="PilO"/>
</dbReference>
<accession>A0A1F4W0L8</accession>
<evidence type="ECO:0000313" key="2">
    <source>
        <dbReference type="EMBL" id="OGC62964.1"/>
    </source>
</evidence>
<keyword evidence="1" id="KW-0812">Transmembrane</keyword>
<keyword evidence="1" id="KW-1133">Transmembrane helix</keyword>
<protein>
    <submittedName>
        <fullName evidence="2">Uncharacterized protein</fullName>
    </submittedName>
</protein>
<gene>
    <name evidence="2" type="ORF">A2264_03740</name>
</gene>
<dbReference type="InterPro" id="IPR014717">
    <property type="entry name" value="Transl_elong_EF1B/ribsomal_bS6"/>
</dbReference>